<organism evidence="1 2">
    <name type="scientific">Enterococcus hirae (strain ATCC 9790 / DSM 20160 / JCM 8729 / LMG 6399 / NBRC 3181 / NCIMB 6459 / NCDO 1258 / NCTC 12367 / WDCM 00089 / R)</name>
    <dbReference type="NCBI Taxonomy" id="768486"/>
    <lineage>
        <taxon>Bacteria</taxon>
        <taxon>Bacillati</taxon>
        <taxon>Bacillota</taxon>
        <taxon>Bacilli</taxon>
        <taxon>Lactobacillales</taxon>
        <taxon>Enterococcaceae</taxon>
        <taxon>Enterococcus</taxon>
    </lineage>
</organism>
<dbReference type="EMBL" id="CP003504">
    <property type="protein sequence ID" value="AFM69927.1"/>
    <property type="molecule type" value="Genomic_DNA"/>
</dbReference>
<keyword evidence="2" id="KW-1185">Reference proteome</keyword>
<dbReference type="Proteomes" id="UP000002895">
    <property type="component" value="Chromosome"/>
</dbReference>
<dbReference type="HOGENOM" id="CLU_3289296_0_0_9"/>
<name>I6SWZ0_ENTHA</name>
<proteinExistence type="predicted"/>
<reference evidence="1 2" key="1">
    <citation type="journal article" date="2012" name="J. Bacteriol.">
        <title>Genome sequence of Enterococcus hirae (Streptococcus faecalis) ATCC 9790, a model organism for the study of ion transport, bioenergetics, and copper homeostasis.</title>
        <authorList>
            <person name="Gaechter T."/>
            <person name="Wunderlin C."/>
            <person name="Schmidheini T."/>
            <person name="Solioz M."/>
        </authorList>
    </citation>
    <scope>NUCLEOTIDE SEQUENCE [LARGE SCALE GENOMIC DNA]</scope>
    <source>
        <strain evidence="2">ATCC 9790 / DSM 20160 / JCM 8729 / LMG 6399 / NBRC 3181 / NCIMB 6459 / NCDO 1258 / NCTC 12367 / WDCM 00089 / R</strain>
    </source>
</reference>
<evidence type="ECO:0000313" key="1">
    <source>
        <dbReference type="EMBL" id="AFM69927.1"/>
    </source>
</evidence>
<gene>
    <name evidence="1" type="ordered locus">EHR_04825</name>
</gene>
<accession>I6SWZ0</accession>
<dbReference type="AlphaFoldDB" id="I6SWZ0"/>
<dbReference type="PATRIC" id="fig|768486.3.peg.924"/>
<dbReference type="KEGG" id="ehr:EHR_04825"/>
<protein>
    <submittedName>
        <fullName evidence="1">Uncharacterized protein</fullName>
    </submittedName>
</protein>
<evidence type="ECO:0000313" key="2">
    <source>
        <dbReference type="Proteomes" id="UP000002895"/>
    </source>
</evidence>
<dbReference type="RefSeq" id="WP_014834375.1">
    <property type="nucleotide sequence ID" value="NC_018081.1"/>
</dbReference>
<sequence length="40" mass="4157">MKLVAILLSCLSLFGSVVPGVTQIVDAAEKTASVPAENHF</sequence>